<dbReference type="Proteomes" id="UP000696184">
    <property type="component" value="Unassembled WGS sequence"/>
</dbReference>
<gene>
    <name evidence="2" type="ORF">H8A87_13770</name>
</gene>
<keyword evidence="3" id="KW-1185">Reference proteome</keyword>
<proteinExistence type="predicted"/>
<accession>A0ABS0U799</accession>
<comment type="caution">
    <text evidence="2">The sequence shown here is derived from an EMBL/GenBank/DDBJ whole genome shotgun (WGS) entry which is preliminary data.</text>
</comment>
<reference evidence="2 3" key="1">
    <citation type="submission" date="2020-08" db="EMBL/GenBank/DDBJ databases">
        <title>Description of Xenorhabdus lircayensis sp. nov., the symbiotic bacterium associated with the entomopathogenic nematode Steirnernema unicornum.</title>
        <authorList>
            <person name="Castaneda-Alvarez C."/>
            <person name="Prodan S."/>
            <person name="Zamorano A."/>
            <person name="San-Blas E."/>
            <person name="Aballay E."/>
        </authorList>
    </citation>
    <scope>NUCLEOTIDE SEQUENCE [LARGE SCALE GENOMIC DNA]</scope>
    <source>
        <strain evidence="2 3">VLS</strain>
    </source>
</reference>
<evidence type="ECO:0000313" key="2">
    <source>
        <dbReference type="EMBL" id="MBI6549755.1"/>
    </source>
</evidence>
<protein>
    <submittedName>
        <fullName evidence="2">Uncharacterized protein</fullName>
    </submittedName>
</protein>
<keyword evidence="1" id="KW-0472">Membrane</keyword>
<name>A0ABS0U799_9GAMM</name>
<dbReference type="RefSeq" id="WP_198690527.1">
    <property type="nucleotide sequence ID" value="NZ_CAWPUD010000045.1"/>
</dbReference>
<dbReference type="EMBL" id="JACOII010000046">
    <property type="protein sequence ID" value="MBI6549755.1"/>
    <property type="molecule type" value="Genomic_DNA"/>
</dbReference>
<evidence type="ECO:0000256" key="1">
    <source>
        <dbReference type="SAM" id="Phobius"/>
    </source>
</evidence>
<evidence type="ECO:0000313" key="3">
    <source>
        <dbReference type="Proteomes" id="UP000696184"/>
    </source>
</evidence>
<sequence>MQNHITKFHLSETTEDGKPLFLIIYKDIIFNKITESEINKYIDEIDKKTITEGYLESMDSFSIIFPSEVGEVSSEAPSKSVSIELPCYPGVSIPEFKSLDEKNKFIKFYFPILEKQGFHKKQGKAPRIKGTIITFILSLILFMIFSLLGKYIFSAVYYANIIPAALFLWGLKRFILPNDCIYLQK</sequence>
<feature type="transmembrane region" description="Helical" evidence="1">
    <location>
        <begin position="130"/>
        <end position="149"/>
    </location>
</feature>
<organism evidence="2 3">
    <name type="scientific">Xenorhabdus lircayensis</name>
    <dbReference type="NCBI Taxonomy" id="2763499"/>
    <lineage>
        <taxon>Bacteria</taxon>
        <taxon>Pseudomonadati</taxon>
        <taxon>Pseudomonadota</taxon>
        <taxon>Gammaproteobacteria</taxon>
        <taxon>Enterobacterales</taxon>
        <taxon>Morganellaceae</taxon>
        <taxon>Xenorhabdus</taxon>
    </lineage>
</organism>
<feature type="transmembrane region" description="Helical" evidence="1">
    <location>
        <begin position="155"/>
        <end position="175"/>
    </location>
</feature>
<keyword evidence="1" id="KW-0812">Transmembrane</keyword>
<keyword evidence="1" id="KW-1133">Transmembrane helix</keyword>